<gene>
    <name evidence="4" type="ORF">MW046_10530</name>
</gene>
<feature type="compositionally biased region" description="Basic and acidic residues" evidence="2">
    <location>
        <begin position="248"/>
        <end position="257"/>
    </location>
</feature>
<feature type="coiled-coil region" evidence="1">
    <location>
        <begin position="151"/>
        <end position="178"/>
    </location>
</feature>
<feature type="region of interest" description="Disordered" evidence="2">
    <location>
        <begin position="241"/>
        <end position="264"/>
    </location>
</feature>
<dbReference type="RefSeq" id="WP_247993064.1">
    <property type="nucleotide sequence ID" value="NZ_CP096019.1"/>
</dbReference>
<organism evidence="4 5">
    <name type="scientific">Halocatena salina</name>
    <dbReference type="NCBI Taxonomy" id="2934340"/>
    <lineage>
        <taxon>Archaea</taxon>
        <taxon>Methanobacteriati</taxon>
        <taxon>Methanobacteriota</taxon>
        <taxon>Stenosarchaea group</taxon>
        <taxon>Halobacteria</taxon>
        <taxon>Halobacteriales</taxon>
        <taxon>Natronomonadaceae</taxon>
        <taxon>Halocatena</taxon>
    </lineage>
</organism>
<accession>A0A8T9ZZY4</accession>
<evidence type="ECO:0000256" key="3">
    <source>
        <dbReference type="SAM" id="Phobius"/>
    </source>
</evidence>
<reference evidence="4" key="1">
    <citation type="submission" date="2022-04" db="EMBL/GenBank/DDBJ databases">
        <title>Halocatena sp. nov., isolated from a salt lake.</title>
        <authorList>
            <person name="Cui H.-L."/>
        </authorList>
    </citation>
    <scope>NUCLEOTIDE SEQUENCE</scope>
    <source>
        <strain evidence="4">AD-1</strain>
    </source>
</reference>
<keyword evidence="3" id="KW-0472">Membrane</keyword>
<evidence type="ECO:0000313" key="4">
    <source>
        <dbReference type="EMBL" id="UPM42390.1"/>
    </source>
</evidence>
<dbReference type="EMBL" id="CP096019">
    <property type="protein sequence ID" value="UPM42390.1"/>
    <property type="molecule type" value="Genomic_DNA"/>
</dbReference>
<feature type="transmembrane region" description="Helical" evidence="3">
    <location>
        <begin position="92"/>
        <end position="114"/>
    </location>
</feature>
<protein>
    <submittedName>
        <fullName evidence="4">Uncharacterized protein</fullName>
    </submittedName>
</protein>
<evidence type="ECO:0000256" key="1">
    <source>
        <dbReference type="SAM" id="Coils"/>
    </source>
</evidence>
<keyword evidence="5" id="KW-1185">Reference proteome</keyword>
<keyword evidence="1" id="KW-0175">Coiled coil</keyword>
<name>A0A8T9ZZY4_9EURY</name>
<evidence type="ECO:0000313" key="5">
    <source>
        <dbReference type="Proteomes" id="UP000831768"/>
    </source>
</evidence>
<dbReference type="GeneID" id="71928487"/>
<sequence length="264" mass="28992">MASLIGPVTVLVIGLLGLLWLPVRIRAVWNGEKSAPPIPIVKRSYHLADFAVTDRTFPIFGASLFCLAVWGFLTSSEVVLHSMGVSGLRPTLSTIGAFMLAPMLLFSLVAQAVYSFGRPKFLTPPHLRDEYEVTGRSEGAGATGLAFDFTNEEVQQLLQTDEKLLENLERMVENDEAHLVYEGESESRYAVPDSWWSQIAGHLGYDVPEEGFHVVTVTSTAAYREHVNRVGMLPKVESDGCGTSPFVVEHRSERTETDPIAAGQ</sequence>
<dbReference type="Proteomes" id="UP000831768">
    <property type="component" value="Chromosome"/>
</dbReference>
<keyword evidence="3" id="KW-1133">Transmembrane helix</keyword>
<keyword evidence="3" id="KW-0812">Transmembrane</keyword>
<feature type="transmembrane region" description="Helical" evidence="3">
    <location>
        <begin position="59"/>
        <end position="80"/>
    </location>
</feature>
<proteinExistence type="predicted"/>
<dbReference type="AlphaFoldDB" id="A0A8T9ZZY4"/>
<evidence type="ECO:0000256" key="2">
    <source>
        <dbReference type="SAM" id="MobiDB-lite"/>
    </source>
</evidence>
<dbReference type="KEGG" id="haad:MW046_10530"/>